<dbReference type="GO" id="GO:0005740">
    <property type="term" value="C:mitochondrial envelope"/>
    <property type="evidence" value="ECO:0007669"/>
    <property type="project" value="TreeGrafter"/>
</dbReference>
<keyword evidence="9" id="KW-0547">Nucleotide-binding</keyword>
<feature type="domain" description="Pterin-binding" evidence="15">
    <location>
        <begin position="222"/>
        <end position="483"/>
    </location>
</feature>
<dbReference type="Proteomes" id="UP000198406">
    <property type="component" value="Unassembled WGS sequence"/>
</dbReference>
<dbReference type="GO" id="GO:0046872">
    <property type="term" value="F:metal ion binding"/>
    <property type="evidence" value="ECO:0007669"/>
    <property type="project" value="UniProtKB-KW"/>
</dbReference>
<evidence type="ECO:0000256" key="4">
    <source>
        <dbReference type="ARBA" id="ARBA00004763"/>
    </source>
</evidence>
<proteinExistence type="inferred from homology"/>
<dbReference type="SUPFAM" id="SSF55083">
    <property type="entry name" value="6-hydroxymethyl-7,8-dihydropterin pyrophosphokinase, HPPK"/>
    <property type="match status" value="1"/>
</dbReference>
<name>A0A1Z5K6L5_FISSO</name>
<sequence length="500" mass="55165">MHLLSFGSARSGSLLAHWMRGQALRSSLSTAETRNRNITTTERKRKYRVTLAVGTNLGDRLQHLHRALRLLPAQVLQTSFLYQTDPMYVTDQPVFWNGAVLVETDCEPLELLNSIKSIEAELGRNLQSALRNGPRPIDLDILYYQDDQDVVMSVNMDNLTVPHPRIAERDFVLQPLIDLLGPDFWHDNVTRLGELWEPLRPSSTAVRILPLRRGRAIVFNETIVMGILNVTPDSFSDGGALDSVEDAVHRALEMEQQGARIIDIGGESTRPGAEPVTIEEELRRVIPVIEGIRKHSDIPISIDTRHAYVARLAIESGADIVNDVSGGQFDADMLDTVSELGIPMVLMHMRGTPQTMMKLTSYSDVVGEVAQSLKAISQQAHLCGVFQWNQIVDPGIGFAKDLDGNLSLLQHLSIIRSTMGHIPIMLGTSRKGFIGKVTGVEKPADRDPGSIASCIASFCLDDSVEPCNLIRVHNVPDSVQACRVMDAIRNIKVSIGVVIS</sequence>
<comment type="similarity">
    <text evidence="6">In the C-terminal section; belongs to the DHPS family.</text>
</comment>
<dbReference type="PROSITE" id="PS00792">
    <property type="entry name" value="DHPS_1"/>
    <property type="match status" value="1"/>
</dbReference>
<comment type="caution">
    <text evidence="16">The sequence shown here is derived from an EMBL/GenBank/DDBJ whole genome shotgun (WGS) entry which is preliminary data.</text>
</comment>
<dbReference type="GO" id="GO:0005524">
    <property type="term" value="F:ATP binding"/>
    <property type="evidence" value="ECO:0007669"/>
    <property type="project" value="UniProtKB-KW"/>
</dbReference>
<comment type="pathway">
    <text evidence="5">Cofactor biosynthesis; tetrahydrofolate biosynthesis; 2-amino-4-hydroxy-6-hydroxymethyl-7,8-dihydropteridine diphosphate from 7,8-dihydroneopterin triphosphate: step 4/4.</text>
</comment>
<dbReference type="Gene3D" id="3.30.70.560">
    <property type="entry name" value="7,8-Dihydro-6-hydroxymethylpterin-pyrophosphokinase HPPK"/>
    <property type="match status" value="1"/>
</dbReference>
<protein>
    <submittedName>
        <fullName evidence="16">2-amino-4-hydroxy-6-hydroxymethyldihydropteridine diphosphokinase / dihydropteroate synthase</fullName>
        <ecNumber evidence="16">2.5.1.15</ecNumber>
        <ecNumber evidence="16">2.7.6.3</ecNumber>
    </submittedName>
</protein>
<evidence type="ECO:0000256" key="11">
    <source>
        <dbReference type="ARBA" id="ARBA00022840"/>
    </source>
</evidence>
<dbReference type="Pfam" id="PF00809">
    <property type="entry name" value="Pterin_bind"/>
    <property type="match status" value="1"/>
</dbReference>
<dbReference type="InterPro" id="IPR006390">
    <property type="entry name" value="DHP_synth_dom"/>
</dbReference>
<keyword evidence="17" id="KW-1185">Reference proteome</keyword>
<accession>A0A1Z5K6L5</accession>
<dbReference type="InterPro" id="IPR000550">
    <property type="entry name" value="Hppk"/>
</dbReference>
<comment type="catalytic activity">
    <reaction evidence="2">
        <text>6-hydroxymethyl-7,8-dihydropterin + ATP = (7,8-dihydropterin-6-yl)methyl diphosphate + AMP + H(+)</text>
        <dbReference type="Rhea" id="RHEA:11412"/>
        <dbReference type="ChEBI" id="CHEBI:15378"/>
        <dbReference type="ChEBI" id="CHEBI:30616"/>
        <dbReference type="ChEBI" id="CHEBI:44841"/>
        <dbReference type="ChEBI" id="CHEBI:72950"/>
        <dbReference type="ChEBI" id="CHEBI:456215"/>
        <dbReference type="EC" id="2.7.6.3"/>
    </reaction>
</comment>
<dbReference type="EC" id="2.7.6.3" evidence="16"/>
<dbReference type="PANTHER" id="PTHR20941:SF1">
    <property type="entry name" value="FOLIC ACID SYNTHESIS PROTEIN FOL1"/>
    <property type="match status" value="1"/>
</dbReference>
<evidence type="ECO:0000256" key="8">
    <source>
        <dbReference type="ARBA" id="ARBA00022723"/>
    </source>
</evidence>
<evidence type="ECO:0000256" key="6">
    <source>
        <dbReference type="ARBA" id="ARBA00009951"/>
    </source>
</evidence>
<dbReference type="Gene3D" id="3.20.20.20">
    <property type="entry name" value="Dihydropteroate synthase-like"/>
    <property type="match status" value="1"/>
</dbReference>
<dbReference type="Pfam" id="PF01288">
    <property type="entry name" value="HPPK"/>
    <property type="match status" value="1"/>
</dbReference>
<dbReference type="FunFam" id="3.20.20.20:FF:000006">
    <property type="entry name" value="Dihydropteroate synthase"/>
    <property type="match status" value="1"/>
</dbReference>
<dbReference type="InParanoid" id="A0A1Z5K6L5"/>
<dbReference type="PROSITE" id="PS00794">
    <property type="entry name" value="HPPK"/>
    <property type="match status" value="1"/>
</dbReference>
<comment type="cofactor">
    <cofactor evidence="3">
        <name>Mg(2+)</name>
        <dbReference type="ChEBI" id="CHEBI:18420"/>
    </cofactor>
</comment>
<comment type="pathway">
    <text evidence="4">Cofactor biosynthesis; tetrahydrofolate biosynthesis; 7,8-dihydrofolate from 2-amino-4-hydroxy-6-hydroxymethyl-7,8-dihydropteridine diphosphate and 4-aminobenzoate: step 1/2.</text>
</comment>
<dbReference type="NCBIfam" id="TIGR01498">
    <property type="entry name" value="folK"/>
    <property type="match status" value="1"/>
</dbReference>
<dbReference type="InterPro" id="IPR035907">
    <property type="entry name" value="Hppk_sf"/>
</dbReference>
<reference evidence="16 17" key="1">
    <citation type="journal article" date="2015" name="Plant Cell">
        <title>Oil accumulation by the oleaginous diatom Fistulifera solaris as revealed by the genome and transcriptome.</title>
        <authorList>
            <person name="Tanaka T."/>
            <person name="Maeda Y."/>
            <person name="Veluchamy A."/>
            <person name="Tanaka M."/>
            <person name="Abida H."/>
            <person name="Marechal E."/>
            <person name="Bowler C."/>
            <person name="Muto M."/>
            <person name="Sunaga Y."/>
            <person name="Tanaka M."/>
            <person name="Yoshino T."/>
            <person name="Taniguchi T."/>
            <person name="Fukuda Y."/>
            <person name="Nemoto M."/>
            <person name="Matsumoto M."/>
            <person name="Wong P.S."/>
            <person name="Aburatani S."/>
            <person name="Fujibuchi W."/>
        </authorList>
    </citation>
    <scope>NUCLEOTIDE SEQUENCE [LARGE SCALE GENOMIC DNA]</scope>
    <source>
        <strain evidence="16 17">JPCC DA0580</strain>
    </source>
</reference>
<dbReference type="EC" id="2.5.1.15" evidence="16"/>
<evidence type="ECO:0000256" key="12">
    <source>
        <dbReference type="ARBA" id="ARBA00022842"/>
    </source>
</evidence>
<evidence type="ECO:0000259" key="15">
    <source>
        <dbReference type="PROSITE" id="PS50972"/>
    </source>
</evidence>
<dbReference type="GO" id="GO:0046654">
    <property type="term" value="P:tetrahydrofolate biosynthetic process"/>
    <property type="evidence" value="ECO:0007669"/>
    <property type="project" value="UniProtKB-UniPathway"/>
</dbReference>
<dbReference type="CDD" id="cd00739">
    <property type="entry name" value="DHPS"/>
    <property type="match status" value="1"/>
</dbReference>
<dbReference type="InterPro" id="IPR011005">
    <property type="entry name" value="Dihydropteroate_synth-like_sf"/>
</dbReference>
<dbReference type="AlphaFoldDB" id="A0A1Z5K6L5"/>
<dbReference type="UniPathway" id="UPA00077">
    <property type="reaction ID" value="UER00155"/>
</dbReference>
<keyword evidence="11" id="KW-0067">ATP-binding</keyword>
<dbReference type="PANTHER" id="PTHR20941">
    <property type="entry name" value="FOLATE SYNTHESIS PROTEINS"/>
    <property type="match status" value="1"/>
</dbReference>
<dbReference type="PROSITE" id="PS50972">
    <property type="entry name" value="PTERIN_BINDING"/>
    <property type="match status" value="1"/>
</dbReference>
<dbReference type="SUPFAM" id="SSF51717">
    <property type="entry name" value="Dihydropteroate synthetase-like"/>
    <property type="match status" value="1"/>
</dbReference>
<evidence type="ECO:0000313" key="17">
    <source>
        <dbReference type="Proteomes" id="UP000198406"/>
    </source>
</evidence>
<keyword evidence="12" id="KW-0460">Magnesium</keyword>
<dbReference type="CDD" id="cd00483">
    <property type="entry name" value="HPPK"/>
    <property type="match status" value="1"/>
</dbReference>
<evidence type="ECO:0000313" key="16">
    <source>
        <dbReference type="EMBL" id="GAX21802.1"/>
    </source>
</evidence>
<keyword evidence="14" id="KW-0511">Multifunctional enzyme</keyword>
<evidence type="ECO:0000256" key="3">
    <source>
        <dbReference type="ARBA" id="ARBA00001946"/>
    </source>
</evidence>
<dbReference type="NCBIfam" id="TIGR01496">
    <property type="entry name" value="DHPS"/>
    <property type="match status" value="1"/>
</dbReference>
<evidence type="ECO:0000256" key="7">
    <source>
        <dbReference type="ARBA" id="ARBA00022679"/>
    </source>
</evidence>
<evidence type="ECO:0000256" key="5">
    <source>
        <dbReference type="ARBA" id="ARBA00005051"/>
    </source>
</evidence>
<evidence type="ECO:0000256" key="9">
    <source>
        <dbReference type="ARBA" id="ARBA00022741"/>
    </source>
</evidence>
<evidence type="ECO:0000256" key="10">
    <source>
        <dbReference type="ARBA" id="ARBA00022777"/>
    </source>
</evidence>
<keyword evidence="8" id="KW-0479">Metal-binding</keyword>
<dbReference type="InterPro" id="IPR045031">
    <property type="entry name" value="DHP_synth-like"/>
</dbReference>
<keyword evidence="10 16" id="KW-0418">Kinase</keyword>
<gene>
    <name evidence="16" type="ORF">FisN_31Lh092</name>
</gene>
<dbReference type="GO" id="GO:0003848">
    <property type="term" value="F:2-amino-4-hydroxy-6-hydroxymethyldihydropteridine diphosphokinase activity"/>
    <property type="evidence" value="ECO:0007669"/>
    <property type="project" value="UniProtKB-EC"/>
</dbReference>
<keyword evidence="13" id="KW-0289">Folate biosynthesis</keyword>
<comment type="catalytic activity">
    <reaction evidence="1">
        <text>(7,8-dihydropterin-6-yl)methyl diphosphate + 4-aminobenzoate = 7,8-dihydropteroate + diphosphate</text>
        <dbReference type="Rhea" id="RHEA:19949"/>
        <dbReference type="ChEBI" id="CHEBI:17836"/>
        <dbReference type="ChEBI" id="CHEBI:17839"/>
        <dbReference type="ChEBI" id="CHEBI:33019"/>
        <dbReference type="ChEBI" id="CHEBI:72950"/>
        <dbReference type="EC" id="2.5.1.15"/>
    </reaction>
</comment>
<keyword evidence="7 16" id="KW-0808">Transferase</keyword>
<dbReference type="GO" id="GO:0004156">
    <property type="term" value="F:dihydropteroate synthase activity"/>
    <property type="evidence" value="ECO:0007669"/>
    <property type="project" value="UniProtKB-EC"/>
</dbReference>
<dbReference type="GO" id="GO:0046656">
    <property type="term" value="P:folic acid biosynthetic process"/>
    <property type="evidence" value="ECO:0007669"/>
    <property type="project" value="UniProtKB-KW"/>
</dbReference>
<dbReference type="EMBL" id="BDSP01000172">
    <property type="protein sequence ID" value="GAX21802.1"/>
    <property type="molecule type" value="Genomic_DNA"/>
</dbReference>
<evidence type="ECO:0000256" key="1">
    <source>
        <dbReference type="ARBA" id="ARBA00000012"/>
    </source>
</evidence>
<dbReference type="OrthoDB" id="615426at2759"/>
<dbReference type="InterPro" id="IPR000489">
    <property type="entry name" value="Pterin-binding_dom"/>
</dbReference>
<evidence type="ECO:0000256" key="13">
    <source>
        <dbReference type="ARBA" id="ARBA00022909"/>
    </source>
</evidence>
<organism evidence="16 17">
    <name type="scientific">Fistulifera solaris</name>
    <name type="common">Oleaginous diatom</name>
    <dbReference type="NCBI Taxonomy" id="1519565"/>
    <lineage>
        <taxon>Eukaryota</taxon>
        <taxon>Sar</taxon>
        <taxon>Stramenopiles</taxon>
        <taxon>Ochrophyta</taxon>
        <taxon>Bacillariophyta</taxon>
        <taxon>Bacillariophyceae</taxon>
        <taxon>Bacillariophycidae</taxon>
        <taxon>Naviculales</taxon>
        <taxon>Naviculaceae</taxon>
        <taxon>Fistulifera</taxon>
    </lineage>
</organism>
<dbReference type="PROSITE" id="PS00793">
    <property type="entry name" value="DHPS_2"/>
    <property type="match status" value="1"/>
</dbReference>
<evidence type="ECO:0000256" key="14">
    <source>
        <dbReference type="ARBA" id="ARBA00023268"/>
    </source>
</evidence>
<dbReference type="GO" id="GO:0016301">
    <property type="term" value="F:kinase activity"/>
    <property type="evidence" value="ECO:0007669"/>
    <property type="project" value="UniProtKB-KW"/>
</dbReference>
<evidence type="ECO:0000256" key="2">
    <source>
        <dbReference type="ARBA" id="ARBA00000198"/>
    </source>
</evidence>